<dbReference type="AlphaFoldDB" id="A0A673T4P0"/>
<evidence type="ECO:0000256" key="3">
    <source>
        <dbReference type="ARBA" id="ARBA00022853"/>
    </source>
</evidence>
<keyword evidence="9" id="KW-1133">Transmembrane helix</keyword>
<reference evidence="12 13" key="1">
    <citation type="submission" date="2019-05" db="EMBL/GenBank/DDBJ databases">
        <title>A Chromosome-scale Meerkat (S. suricatta) Genome Assembly.</title>
        <authorList>
            <person name="Dudchenko O."/>
            <person name="Lieberman Aiden E."/>
            <person name="Tung J."/>
            <person name="Barreiro L.B."/>
            <person name="Clutton-Brock T.H."/>
        </authorList>
    </citation>
    <scope>NUCLEOTIDE SEQUENCE [LARGE SCALE GENOMIC DNA]</scope>
</reference>
<organism evidence="12 13">
    <name type="scientific">Suricata suricatta</name>
    <name type="common">Meerkat</name>
    <dbReference type="NCBI Taxonomy" id="37032"/>
    <lineage>
        <taxon>Eukaryota</taxon>
        <taxon>Metazoa</taxon>
        <taxon>Chordata</taxon>
        <taxon>Craniata</taxon>
        <taxon>Vertebrata</taxon>
        <taxon>Euteleostomi</taxon>
        <taxon>Mammalia</taxon>
        <taxon>Eutheria</taxon>
        <taxon>Laurasiatheria</taxon>
        <taxon>Carnivora</taxon>
        <taxon>Feliformia</taxon>
        <taxon>Herpestidae</taxon>
        <taxon>Suricata</taxon>
    </lineage>
</organism>
<dbReference type="Ensembl" id="ENSSSUT00005005150.1">
    <property type="protein sequence ID" value="ENSSSUP00005004460.1"/>
    <property type="gene ID" value="ENSSSUG00005002879.1"/>
</dbReference>
<dbReference type="Proteomes" id="UP000472268">
    <property type="component" value="Chromosome 3"/>
</dbReference>
<sequence length="771" mass="86749">MSKLSFRARALDAAKPLPIYRGKDMPDLNDCVSINRAVPQMPTGMEKEEESEHHLQRAISAQQVFREKKESMVIPVPEAESNVNYYNRLYKGEFKQPKQFIHIQPFNLDNEQPDYDMDSEDETLLNRLNRKMEIKPLQFEIMIDRLEKASSNQLVTLQEAKLLLNEDDYLIKAVYDYWVRKRKNCRGPSLIPQIKQEKRDGSTNNDPYVAFRRRTEKMQTRKNRKNDEASYEKMLKLRREFSRAITILEMIKRREKTKRELLHLTLEVVEKRYHLGDYGGEILNEVKISRSEKELYATPATLHNGNHHKVQECKTKVPSPVSEPEEENDPDGPCAFRRRAGCQYYAPRLDQANHSFENSELADLDKLRYRHCLTTLTVPRRCIGFARRRIGRGGRVIMDRISTEHDPVLKQIDPEMLNGFSSSSQTIDFSSNFTRTNASSKHCENRLSLSEILSNIRSCRLQCFQPRLLNLQDSDSEECTSRKSGQTVNNKRVSAASVALLNTSKNGISVTGGITEEQFQTHQQQLVQMQRQQLAQLQQKQQSQHSSQQTHPKAQGSSTSDCMSKTLDSASAHFAASAVVSAPVPSRSEVAKEQNTGHNNINGVVQPSGTSKTLYSTNMALSSSPGISAVQLVRTVGHTTTNHLIPALCTSSPQTLPMNNSCLTNAVHLNNVSVVSPVNVHINTRTSAPSPTALKLATVAASMDRVPKVTPSSAISSIARWVGGWVCVCVCMCVCVCVFLVPSCPCLLAVLWALPVWTECQRLLRAVPSAA</sequence>
<accession>A0A673T4P0</accession>
<evidence type="ECO:0000256" key="2">
    <source>
        <dbReference type="ARBA" id="ARBA00008035"/>
    </source>
</evidence>
<feature type="compositionally biased region" description="Polar residues" evidence="8">
    <location>
        <begin position="593"/>
        <end position="609"/>
    </location>
</feature>
<feature type="compositionally biased region" description="Polar residues" evidence="8">
    <location>
        <begin position="550"/>
        <end position="564"/>
    </location>
</feature>
<keyword evidence="5 7" id="KW-0804">Transcription</keyword>
<proteinExistence type="inferred from homology"/>
<dbReference type="GO" id="GO:0006325">
    <property type="term" value="P:chromatin organization"/>
    <property type="evidence" value="ECO:0007669"/>
    <property type="project" value="UniProtKB-KW"/>
</dbReference>
<keyword evidence="9" id="KW-0812">Transmembrane</keyword>
<evidence type="ECO:0000256" key="7">
    <source>
        <dbReference type="RuleBase" id="RU361124"/>
    </source>
</evidence>
<dbReference type="InterPro" id="IPR019542">
    <property type="entry name" value="Enhancer_polycomb-like_N"/>
</dbReference>
<keyword evidence="9" id="KW-0472">Membrane</keyword>
<dbReference type="GO" id="GO:0005634">
    <property type="term" value="C:nucleus"/>
    <property type="evidence" value="ECO:0007669"/>
    <property type="project" value="UniProtKB-SubCell"/>
</dbReference>
<reference evidence="12" key="2">
    <citation type="submission" date="2025-08" db="UniProtKB">
        <authorList>
            <consortium name="Ensembl"/>
        </authorList>
    </citation>
    <scope>IDENTIFICATION</scope>
</reference>
<keyword evidence="4 7" id="KW-0805">Transcription regulation</keyword>
<gene>
    <name evidence="12" type="primary">EPC2</name>
</gene>
<comment type="similarity">
    <text evidence="2 7">Belongs to the enhancer of polycomb family.</text>
</comment>
<dbReference type="Pfam" id="PF10513">
    <property type="entry name" value="EPL1"/>
    <property type="match status" value="1"/>
</dbReference>
<feature type="compositionally biased region" description="Low complexity" evidence="8">
    <location>
        <begin position="536"/>
        <end position="549"/>
    </location>
</feature>
<feature type="domain" description="Enhancer of polycomb C-terminal" evidence="10">
    <location>
        <begin position="514"/>
        <end position="720"/>
    </location>
</feature>
<dbReference type="GO" id="GO:0006357">
    <property type="term" value="P:regulation of transcription by RNA polymerase II"/>
    <property type="evidence" value="ECO:0007669"/>
    <property type="project" value="InterPro"/>
</dbReference>
<reference evidence="12" key="3">
    <citation type="submission" date="2025-09" db="UniProtKB">
        <authorList>
            <consortium name="Ensembl"/>
        </authorList>
    </citation>
    <scope>IDENTIFICATION</scope>
</reference>
<dbReference type="InterPro" id="IPR009607">
    <property type="entry name" value="Enhancer_polycomb_C"/>
</dbReference>
<evidence type="ECO:0000256" key="9">
    <source>
        <dbReference type="SAM" id="Phobius"/>
    </source>
</evidence>
<evidence type="ECO:0000256" key="1">
    <source>
        <dbReference type="ARBA" id="ARBA00004123"/>
    </source>
</evidence>
<evidence type="ECO:0000259" key="11">
    <source>
        <dbReference type="Pfam" id="PF10513"/>
    </source>
</evidence>
<keyword evidence="3" id="KW-0156">Chromatin regulator</keyword>
<feature type="transmembrane region" description="Helical" evidence="9">
    <location>
        <begin position="721"/>
        <end position="754"/>
    </location>
</feature>
<evidence type="ECO:0000313" key="13">
    <source>
        <dbReference type="Proteomes" id="UP000472268"/>
    </source>
</evidence>
<protein>
    <recommendedName>
        <fullName evidence="7">Enhancer of polycomb homolog</fullName>
    </recommendedName>
</protein>
<evidence type="ECO:0000313" key="12">
    <source>
        <dbReference type="Ensembl" id="ENSSSUP00005004460.1"/>
    </source>
</evidence>
<keyword evidence="13" id="KW-1185">Reference proteome</keyword>
<comment type="subcellular location">
    <subcellularLocation>
        <location evidence="1 7">Nucleus</location>
    </subcellularLocation>
</comment>
<feature type="domain" description="Enhancer of polycomb-like N-terminal" evidence="11">
    <location>
        <begin position="7"/>
        <end position="148"/>
    </location>
</feature>
<dbReference type="GO" id="GO:0035267">
    <property type="term" value="C:NuA4 histone acetyltransferase complex"/>
    <property type="evidence" value="ECO:0007669"/>
    <property type="project" value="InterPro"/>
</dbReference>
<evidence type="ECO:0000256" key="5">
    <source>
        <dbReference type="ARBA" id="ARBA00023163"/>
    </source>
</evidence>
<evidence type="ECO:0000256" key="4">
    <source>
        <dbReference type="ARBA" id="ARBA00023015"/>
    </source>
</evidence>
<name>A0A673T4P0_SURSU</name>
<keyword evidence="6 7" id="KW-0539">Nucleus</keyword>
<evidence type="ECO:0000256" key="6">
    <source>
        <dbReference type="ARBA" id="ARBA00023242"/>
    </source>
</evidence>
<dbReference type="Pfam" id="PF06752">
    <property type="entry name" value="E_Pc_C"/>
    <property type="match status" value="1"/>
</dbReference>
<feature type="region of interest" description="Disordered" evidence="8">
    <location>
        <begin position="581"/>
        <end position="609"/>
    </location>
</feature>
<evidence type="ECO:0000259" key="10">
    <source>
        <dbReference type="Pfam" id="PF06752"/>
    </source>
</evidence>
<feature type="region of interest" description="Disordered" evidence="8">
    <location>
        <begin position="536"/>
        <end position="564"/>
    </location>
</feature>
<evidence type="ECO:0000256" key="8">
    <source>
        <dbReference type="SAM" id="MobiDB-lite"/>
    </source>
</evidence>
<dbReference type="PANTHER" id="PTHR14898">
    <property type="entry name" value="ENHANCER OF POLYCOMB"/>
    <property type="match status" value="1"/>
</dbReference>
<dbReference type="InterPro" id="IPR024943">
    <property type="entry name" value="Enhancer_polycomb"/>
</dbReference>